<comment type="caution">
    <text evidence="3">The sequence shown here is derived from an EMBL/GenBank/DDBJ whole genome shotgun (WGS) entry which is preliminary data.</text>
</comment>
<accession>A0ABY1HE77</accession>
<feature type="transmembrane region" description="Helical" evidence="2">
    <location>
        <begin position="70"/>
        <end position="90"/>
    </location>
</feature>
<evidence type="ECO:0000256" key="2">
    <source>
        <dbReference type="SAM" id="Phobius"/>
    </source>
</evidence>
<keyword evidence="2" id="KW-0472">Membrane</keyword>
<sequence length="92" mass="9452">MAWYDDMADFGSGLLDDVGEGMGNLIDNATKKTAKEASTNSGTVQQPAAPVKDNHGNAVTGNPQPADKTLLYVGGGLGVAVVFIGLILAFKN</sequence>
<protein>
    <submittedName>
        <fullName evidence="3">Uncharacterized protein</fullName>
    </submittedName>
</protein>
<proteinExistence type="predicted"/>
<feature type="region of interest" description="Disordered" evidence="1">
    <location>
        <begin position="29"/>
        <end position="64"/>
    </location>
</feature>
<dbReference type="EMBL" id="FPLJ01000060">
    <property type="protein sequence ID" value="SGY93955.1"/>
    <property type="molecule type" value="Genomic_DNA"/>
</dbReference>
<name>A0ABY1HE77_9GAMM</name>
<evidence type="ECO:0000256" key="1">
    <source>
        <dbReference type="SAM" id="MobiDB-lite"/>
    </source>
</evidence>
<keyword evidence="2" id="KW-0812">Transmembrane</keyword>
<gene>
    <name evidence="3" type="ORF">MT2528_2677</name>
</gene>
<feature type="compositionally biased region" description="Polar residues" evidence="1">
    <location>
        <begin position="36"/>
        <end position="46"/>
    </location>
</feature>
<evidence type="ECO:0000313" key="4">
    <source>
        <dbReference type="Proteomes" id="UP000182660"/>
    </source>
</evidence>
<keyword evidence="4" id="KW-1185">Reference proteome</keyword>
<keyword evidence="2" id="KW-1133">Transmembrane helix</keyword>
<dbReference type="RefSeq" id="WP_075472523.1">
    <property type="nucleotide sequence ID" value="NZ_CAWQZC010000153.1"/>
</dbReference>
<dbReference type="GeneID" id="61296513"/>
<reference evidence="3 4" key="1">
    <citation type="submission" date="2016-11" db="EMBL/GenBank/DDBJ databases">
        <authorList>
            <person name="Klemetsen T."/>
        </authorList>
    </citation>
    <scope>NUCLEOTIDE SEQUENCE [LARGE SCALE GENOMIC DNA]</scope>
    <source>
        <strain evidence="3">MT 2528</strain>
    </source>
</reference>
<organism evidence="3 4">
    <name type="scientific">Moritella viscosa</name>
    <dbReference type="NCBI Taxonomy" id="80854"/>
    <lineage>
        <taxon>Bacteria</taxon>
        <taxon>Pseudomonadati</taxon>
        <taxon>Pseudomonadota</taxon>
        <taxon>Gammaproteobacteria</taxon>
        <taxon>Alteromonadales</taxon>
        <taxon>Moritellaceae</taxon>
        <taxon>Moritella</taxon>
    </lineage>
</organism>
<dbReference type="Proteomes" id="UP000182660">
    <property type="component" value="Unassembled WGS sequence"/>
</dbReference>
<evidence type="ECO:0000313" key="3">
    <source>
        <dbReference type="EMBL" id="SGY93955.1"/>
    </source>
</evidence>